<comment type="caution">
    <text evidence="3">The sequence shown here is derived from an EMBL/GenBank/DDBJ whole genome shotgun (WGS) entry which is preliminary data.</text>
</comment>
<dbReference type="Pfam" id="PF10551">
    <property type="entry name" value="MULE"/>
    <property type="match status" value="1"/>
</dbReference>
<dbReference type="PANTHER" id="PTHR47160">
    <property type="entry name" value="PUTATIVE-RELATED"/>
    <property type="match status" value="1"/>
</dbReference>
<feature type="region of interest" description="Disordered" evidence="1">
    <location>
        <begin position="43"/>
        <end position="64"/>
    </location>
</feature>
<dbReference type="AlphaFoldDB" id="A0A9W7CQA5"/>
<feature type="compositionally biased region" description="Acidic residues" evidence="1">
    <location>
        <begin position="469"/>
        <end position="479"/>
    </location>
</feature>
<sequence>MSVLQGSALGSENAGLSVGHAAPWPGRCLRDGGSFDNMQSLGQRPPGDVGVSEIPGGAVPGRSRGRVRQEKTTCYFGGYKYTRAWASSRKVSFRCSHWCQGCTGTMAFFIGTMGYTVGRPHTCRRVDAAGATLADATSAMKDRVDTMAVDGDVHGAIEIPPLSLALNEAVSIFKFHYVTINQENMNKPTQLIGWAHPSLVNLLRYNGTTIFVDGTFRCVPPGYKQCVIFMVHDRASGLFVPVYYVLSTSRSGDSFWDMVQFVVQGTDQQLEPAEVVCDFESALINALQTQFPNAIVIGCPFHLKQALRRAMKRFLVPEDECSIAVTRGVLDALTVLEHSLIENGIKWVKREIRQRCGEAGIEYSKAKWREFWDYFQRTWLELYDISVWDVAGLSNELVARTNNPLERFNRELNDRFPKPRLSMTTFVGVIKTISAEYVHRLADIPRGHVRRPVRERIQLRVPVDIPADIADDSDDDEPTAVEMISDGSSDEEGQADDENEEQQLV</sequence>
<dbReference type="OrthoDB" id="125098at2759"/>
<dbReference type="Proteomes" id="UP001165121">
    <property type="component" value="Unassembled WGS sequence"/>
</dbReference>
<reference evidence="3" key="1">
    <citation type="submission" date="2023-04" db="EMBL/GenBank/DDBJ databases">
        <title>Phytophthora fragariaefolia NBRC 109709.</title>
        <authorList>
            <person name="Ichikawa N."/>
            <person name="Sato H."/>
            <person name="Tonouchi N."/>
        </authorList>
    </citation>
    <scope>NUCLEOTIDE SEQUENCE</scope>
    <source>
        <strain evidence="3">NBRC 109709</strain>
    </source>
</reference>
<feature type="compositionally biased region" description="Acidic residues" evidence="1">
    <location>
        <begin position="488"/>
        <end position="505"/>
    </location>
</feature>
<keyword evidence="4" id="KW-1185">Reference proteome</keyword>
<feature type="region of interest" description="Disordered" evidence="1">
    <location>
        <begin position="467"/>
        <end position="505"/>
    </location>
</feature>
<protein>
    <submittedName>
        <fullName evidence="3">Unnamed protein product</fullName>
    </submittedName>
</protein>
<evidence type="ECO:0000313" key="4">
    <source>
        <dbReference type="Proteomes" id="UP001165121"/>
    </source>
</evidence>
<evidence type="ECO:0000313" key="3">
    <source>
        <dbReference type="EMBL" id="GMF37046.1"/>
    </source>
</evidence>
<evidence type="ECO:0000256" key="1">
    <source>
        <dbReference type="SAM" id="MobiDB-lite"/>
    </source>
</evidence>
<dbReference type="PANTHER" id="PTHR47160:SF5">
    <property type="entry name" value="MULE TRANSPOSASE DOMAIN-CONTAINING PROTEIN"/>
    <property type="match status" value="1"/>
</dbReference>
<evidence type="ECO:0000259" key="2">
    <source>
        <dbReference type="Pfam" id="PF10551"/>
    </source>
</evidence>
<accession>A0A9W7CQA5</accession>
<gene>
    <name evidence="3" type="ORF">Pfra01_001026400</name>
</gene>
<dbReference type="InterPro" id="IPR018289">
    <property type="entry name" value="MULE_transposase_dom"/>
</dbReference>
<dbReference type="EMBL" id="BSXT01000985">
    <property type="protein sequence ID" value="GMF37046.1"/>
    <property type="molecule type" value="Genomic_DNA"/>
</dbReference>
<proteinExistence type="predicted"/>
<name>A0A9W7CQA5_9STRA</name>
<feature type="domain" description="MULE transposase" evidence="2">
    <location>
        <begin position="210"/>
        <end position="305"/>
    </location>
</feature>
<organism evidence="3 4">
    <name type="scientific">Phytophthora fragariaefolia</name>
    <dbReference type="NCBI Taxonomy" id="1490495"/>
    <lineage>
        <taxon>Eukaryota</taxon>
        <taxon>Sar</taxon>
        <taxon>Stramenopiles</taxon>
        <taxon>Oomycota</taxon>
        <taxon>Peronosporomycetes</taxon>
        <taxon>Peronosporales</taxon>
        <taxon>Peronosporaceae</taxon>
        <taxon>Phytophthora</taxon>
    </lineage>
</organism>